<dbReference type="InterPro" id="IPR003819">
    <property type="entry name" value="TauD/TfdA-like"/>
</dbReference>
<accession>A0AAJ6HX89</accession>
<dbReference type="NCBIfam" id="NF041363">
    <property type="entry name" value="GntD_guanitoxin"/>
    <property type="match status" value="1"/>
</dbReference>
<dbReference type="EMBL" id="CP130472">
    <property type="protein sequence ID" value="WLS48426.1"/>
    <property type="molecule type" value="Genomic_DNA"/>
</dbReference>
<keyword evidence="4 5" id="KW-0408">Iron</keyword>
<dbReference type="Gene3D" id="3.60.130.10">
    <property type="entry name" value="Clavaminate synthase-like"/>
    <property type="match status" value="1"/>
</dbReference>
<dbReference type="RefSeq" id="WP_306273759.1">
    <property type="nucleotide sequence ID" value="NZ_CP130472.1"/>
</dbReference>
<feature type="binding site" evidence="5">
    <location>
        <position position="148"/>
    </location>
    <ligand>
        <name>Fe cation</name>
        <dbReference type="ChEBI" id="CHEBI:24875"/>
    </ligand>
</feature>
<dbReference type="PIRSF" id="PIRSF019543">
    <property type="entry name" value="Clavaminate_syn"/>
    <property type="match status" value="1"/>
</dbReference>
<evidence type="ECO:0000256" key="2">
    <source>
        <dbReference type="ARBA" id="ARBA00022723"/>
    </source>
</evidence>
<evidence type="ECO:0000256" key="4">
    <source>
        <dbReference type="ARBA" id="ARBA00023004"/>
    </source>
</evidence>
<evidence type="ECO:0000313" key="8">
    <source>
        <dbReference type="Proteomes" id="UP001235874"/>
    </source>
</evidence>
<dbReference type="InterPro" id="IPR014503">
    <property type="entry name" value="Clavaminate_syn-like"/>
</dbReference>
<keyword evidence="2 5" id="KW-0479">Metal-binding</keyword>
<evidence type="ECO:0000313" key="7">
    <source>
        <dbReference type="EMBL" id="WLS48426.1"/>
    </source>
</evidence>
<reference evidence="7 8" key="1">
    <citation type="submission" date="2023-07" db="EMBL/GenBank/DDBJ databases">
        <title>Micromonospora profundi TRM 95458 converts glycerol to a new osmotic compound.</title>
        <authorList>
            <person name="Lu D."/>
        </authorList>
    </citation>
    <scope>NUCLEOTIDE SEQUENCE [LARGE SCALE GENOMIC DNA]</scope>
    <source>
        <strain evidence="7 8">TRM95458</strain>
    </source>
</reference>
<dbReference type="Proteomes" id="UP001235874">
    <property type="component" value="Chromosome"/>
</dbReference>
<dbReference type="InterPro" id="IPR053447">
    <property type="entry name" value="Alpha-KG_dependent_hydroxylase"/>
</dbReference>
<comment type="similarity">
    <text evidence="1">Belongs to the clavaminate synthase family.</text>
</comment>
<evidence type="ECO:0000256" key="5">
    <source>
        <dbReference type="PIRSR" id="PIRSR019543-2"/>
    </source>
</evidence>
<name>A0AAJ6HX89_9ACTN</name>
<dbReference type="InterPro" id="IPR042098">
    <property type="entry name" value="TauD-like_sf"/>
</dbReference>
<evidence type="ECO:0000259" key="6">
    <source>
        <dbReference type="Pfam" id="PF02668"/>
    </source>
</evidence>
<evidence type="ECO:0000256" key="1">
    <source>
        <dbReference type="ARBA" id="ARBA00008425"/>
    </source>
</evidence>
<organism evidence="7 8">
    <name type="scientific">Micromonospora profundi</name>
    <dbReference type="NCBI Taxonomy" id="1420889"/>
    <lineage>
        <taxon>Bacteria</taxon>
        <taxon>Bacillati</taxon>
        <taxon>Actinomycetota</taxon>
        <taxon>Actinomycetes</taxon>
        <taxon>Micromonosporales</taxon>
        <taxon>Micromonosporaceae</taxon>
        <taxon>Micromonospora</taxon>
    </lineage>
</organism>
<dbReference type="GO" id="GO:0005506">
    <property type="term" value="F:iron ion binding"/>
    <property type="evidence" value="ECO:0007669"/>
    <property type="project" value="InterPro"/>
</dbReference>
<protein>
    <submittedName>
        <fullName evidence="7">Arginine beta-hydroxylase, Fe(II)/alpha-ketoglutarate-dependent</fullName>
    </submittedName>
</protein>
<dbReference type="Pfam" id="PF02668">
    <property type="entry name" value="TauD"/>
    <property type="match status" value="1"/>
</dbReference>
<sequence length="342" mass="38958">MHHLTLTPADNAALTPMLSDLARAYKTIEEPGLIRRAPVLARLLPTHVLEFLEEYRLGEPSALCLISGLEIELEQLGPTPPHWRNSQYDSPALPQEIFFLLCGSVLGDVFGWATQQDGRIMHDVLPIEGHEHYEIGSNSLQHLSWHTEDAFHPCRGDYVALMCLKNPDLVETVACDAGDLDWSALDVEALFESEFTQMPDNSHRPENASESTGDPVVDRLRRRSFALIQSWNDDPVKRPVLFGDRTDPYMALDPYHMKTDGWSERSLGAFQALCDQIEAHMQDVRLRPGDCLFVDNFRAVHGRKSFRARYDGSDRWLKRLNITRNLRGSRAWRPAADDRIIY</sequence>
<dbReference type="AlphaFoldDB" id="A0AAJ6HX89"/>
<dbReference type="InterPro" id="IPR023966">
    <property type="entry name" value="Arginine_beta-hydroxylase"/>
</dbReference>
<feature type="domain" description="TauD/TfdA-like" evidence="6">
    <location>
        <begin position="129"/>
        <end position="320"/>
    </location>
</feature>
<keyword evidence="3" id="KW-0560">Oxidoreductase</keyword>
<keyword evidence="8" id="KW-1185">Reference proteome</keyword>
<proteinExistence type="inferred from homology"/>
<feature type="binding site" evidence="5">
    <location>
        <position position="146"/>
    </location>
    <ligand>
        <name>Fe cation</name>
        <dbReference type="ChEBI" id="CHEBI:24875"/>
    </ligand>
</feature>
<dbReference type="SUPFAM" id="SSF51197">
    <property type="entry name" value="Clavaminate synthase-like"/>
    <property type="match status" value="1"/>
</dbReference>
<dbReference type="NCBIfam" id="TIGR03946">
    <property type="entry name" value="viomycin_VioC"/>
    <property type="match status" value="1"/>
</dbReference>
<dbReference type="KEGG" id="mprn:Q3V37_15020"/>
<evidence type="ECO:0000256" key="3">
    <source>
        <dbReference type="ARBA" id="ARBA00023002"/>
    </source>
</evidence>
<gene>
    <name evidence="7" type="primary">vioC</name>
    <name evidence="7" type="ORF">Q3V37_15020</name>
</gene>
<dbReference type="GO" id="GO:0016491">
    <property type="term" value="F:oxidoreductase activity"/>
    <property type="evidence" value="ECO:0007669"/>
    <property type="project" value="UniProtKB-KW"/>
</dbReference>